<evidence type="ECO:0000256" key="2">
    <source>
        <dbReference type="ARBA" id="ARBA00008072"/>
    </source>
</evidence>
<keyword evidence="4" id="KW-0479">Metal-binding</keyword>
<protein>
    <recommendedName>
        <fullName evidence="3">alcohol dehydrogenase</fullName>
        <ecNumber evidence="3">1.1.1.1</ecNumber>
    </recommendedName>
</protein>
<dbReference type="PANTHER" id="PTHR42940:SF8">
    <property type="entry name" value="VACUOLAR PROTEIN SORTING-ASSOCIATED PROTEIN 11"/>
    <property type="match status" value="1"/>
</dbReference>
<keyword evidence="10" id="KW-1185">Reference proteome</keyword>
<dbReference type="GO" id="GO:0046872">
    <property type="term" value="F:metal ion binding"/>
    <property type="evidence" value="ECO:0007669"/>
    <property type="project" value="UniProtKB-KW"/>
</dbReference>
<feature type="region of interest" description="Disordered" evidence="7">
    <location>
        <begin position="1"/>
        <end position="22"/>
    </location>
</feature>
<proteinExistence type="inferred from homology"/>
<reference evidence="9 10" key="1">
    <citation type="submission" date="2016-10" db="EMBL/GenBank/DDBJ databases">
        <authorList>
            <person name="Varghese N."/>
            <person name="Submissions S."/>
        </authorList>
    </citation>
    <scope>NUCLEOTIDE SEQUENCE [LARGE SCALE GENOMIC DNA]</scope>
    <source>
        <strain evidence="9 10">DSM 18839</strain>
    </source>
</reference>
<keyword evidence="6" id="KW-0560">Oxidoreductase</keyword>
<dbReference type="Pfam" id="PF08240">
    <property type="entry name" value="ADH_N"/>
    <property type="match status" value="1"/>
</dbReference>
<dbReference type="InterPro" id="IPR020843">
    <property type="entry name" value="ER"/>
</dbReference>
<organism evidence="9 10">
    <name type="scientific">Thalassobaculum litoreum DSM 18839</name>
    <dbReference type="NCBI Taxonomy" id="1123362"/>
    <lineage>
        <taxon>Bacteria</taxon>
        <taxon>Pseudomonadati</taxon>
        <taxon>Pseudomonadota</taxon>
        <taxon>Alphaproteobacteria</taxon>
        <taxon>Rhodospirillales</taxon>
        <taxon>Thalassobaculaceae</taxon>
        <taxon>Thalassobaculum</taxon>
    </lineage>
</organism>
<dbReference type="InterPro" id="IPR013149">
    <property type="entry name" value="ADH-like_C"/>
</dbReference>
<keyword evidence="5" id="KW-0862">Zinc</keyword>
<dbReference type="SUPFAM" id="SSF51735">
    <property type="entry name" value="NAD(P)-binding Rossmann-fold domains"/>
    <property type="match status" value="1"/>
</dbReference>
<gene>
    <name evidence="9" type="ORF">SAMN05660686_03933</name>
</gene>
<dbReference type="CDD" id="cd08240">
    <property type="entry name" value="6_hydroxyhexanoate_dh_like"/>
    <property type="match status" value="1"/>
</dbReference>
<evidence type="ECO:0000256" key="3">
    <source>
        <dbReference type="ARBA" id="ARBA00013190"/>
    </source>
</evidence>
<evidence type="ECO:0000259" key="8">
    <source>
        <dbReference type="SMART" id="SM00829"/>
    </source>
</evidence>
<evidence type="ECO:0000256" key="4">
    <source>
        <dbReference type="ARBA" id="ARBA00022723"/>
    </source>
</evidence>
<dbReference type="Gene3D" id="3.90.180.10">
    <property type="entry name" value="Medium-chain alcohol dehydrogenases, catalytic domain"/>
    <property type="match status" value="1"/>
</dbReference>
<dbReference type="GO" id="GO:0005737">
    <property type="term" value="C:cytoplasm"/>
    <property type="evidence" value="ECO:0007669"/>
    <property type="project" value="TreeGrafter"/>
</dbReference>
<evidence type="ECO:0000256" key="6">
    <source>
        <dbReference type="ARBA" id="ARBA00023002"/>
    </source>
</evidence>
<evidence type="ECO:0000256" key="1">
    <source>
        <dbReference type="ARBA" id="ARBA00001947"/>
    </source>
</evidence>
<dbReference type="RefSeq" id="WP_093153014.1">
    <property type="nucleotide sequence ID" value="NZ_FNBW01000013.1"/>
</dbReference>
<dbReference type="InterPro" id="IPR011032">
    <property type="entry name" value="GroES-like_sf"/>
</dbReference>
<dbReference type="SMART" id="SM00829">
    <property type="entry name" value="PKS_ER"/>
    <property type="match status" value="1"/>
</dbReference>
<sequence>MRSYQLVQPGKPFEAVEREDPTPTGTEVLVRVTRAGVCHSDIHISDGYFDLGGGKKLDIVARGQRLPVTLGHEVLGEVIAAGPDAKDAPIGKTMLVHPWLGCGECSACKAEQENHCPTMRSIGIFRDGGYATHCLVPHPKYLVDIGDVDPTIATPYSCSGVTVYSALKKAMPVLDSEWLAIFGAGGLGLSAVAIAKGMGVKNVISVDIDDEKLDAAKGVGADAVLNTKTAENAIAELQKIAGGELRAVVDTVGGEATSSVGIGAVRKGGRYVIVGLYGGELTISLPTIPMRALSIMGSYVGSLGELKELMELVKAGKVKPIPMETRPLETAYDTLQDLKAGRITGRVVLTS</sequence>
<dbReference type="InterPro" id="IPR036291">
    <property type="entry name" value="NAD(P)-bd_dom_sf"/>
</dbReference>
<name>A0A8G2EWG8_9PROT</name>
<dbReference type="InterPro" id="IPR013154">
    <property type="entry name" value="ADH-like_N"/>
</dbReference>
<evidence type="ECO:0000313" key="9">
    <source>
        <dbReference type="EMBL" id="SDG28849.1"/>
    </source>
</evidence>
<dbReference type="EMBL" id="FNBW01000013">
    <property type="protein sequence ID" value="SDG28849.1"/>
    <property type="molecule type" value="Genomic_DNA"/>
</dbReference>
<feature type="domain" description="Enoyl reductase (ER)" evidence="8">
    <location>
        <begin position="53"/>
        <end position="349"/>
    </location>
</feature>
<dbReference type="SUPFAM" id="SSF50129">
    <property type="entry name" value="GroES-like"/>
    <property type="match status" value="1"/>
</dbReference>
<dbReference type="Proteomes" id="UP000198615">
    <property type="component" value="Unassembled WGS sequence"/>
</dbReference>
<dbReference type="AlphaFoldDB" id="A0A8G2EWG8"/>
<evidence type="ECO:0000256" key="7">
    <source>
        <dbReference type="SAM" id="MobiDB-lite"/>
    </source>
</evidence>
<dbReference type="PANTHER" id="PTHR42940">
    <property type="entry name" value="ALCOHOL DEHYDROGENASE 1-RELATED"/>
    <property type="match status" value="1"/>
</dbReference>
<dbReference type="OrthoDB" id="5295340at2"/>
<comment type="cofactor">
    <cofactor evidence="1">
        <name>Zn(2+)</name>
        <dbReference type="ChEBI" id="CHEBI:29105"/>
    </cofactor>
</comment>
<dbReference type="GO" id="GO:0004022">
    <property type="term" value="F:alcohol dehydrogenase (NAD+) activity"/>
    <property type="evidence" value="ECO:0007669"/>
    <property type="project" value="UniProtKB-EC"/>
</dbReference>
<evidence type="ECO:0000256" key="5">
    <source>
        <dbReference type="ARBA" id="ARBA00022833"/>
    </source>
</evidence>
<comment type="caution">
    <text evidence="9">The sequence shown here is derived from an EMBL/GenBank/DDBJ whole genome shotgun (WGS) entry which is preliminary data.</text>
</comment>
<accession>A0A8G2EWG8</accession>
<comment type="similarity">
    <text evidence="2">Belongs to the zinc-containing alcohol dehydrogenase family.</text>
</comment>
<dbReference type="Gene3D" id="3.40.50.720">
    <property type="entry name" value="NAD(P)-binding Rossmann-like Domain"/>
    <property type="match status" value="1"/>
</dbReference>
<evidence type="ECO:0000313" key="10">
    <source>
        <dbReference type="Proteomes" id="UP000198615"/>
    </source>
</evidence>
<dbReference type="EC" id="1.1.1.1" evidence="3"/>
<dbReference type="Pfam" id="PF00107">
    <property type="entry name" value="ADH_zinc_N"/>
    <property type="match status" value="1"/>
</dbReference>